<organism evidence="1 2">
    <name type="scientific">Aspergillus avenaceus</name>
    <dbReference type="NCBI Taxonomy" id="36643"/>
    <lineage>
        <taxon>Eukaryota</taxon>
        <taxon>Fungi</taxon>
        <taxon>Dikarya</taxon>
        <taxon>Ascomycota</taxon>
        <taxon>Pezizomycotina</taxon>
        <taxon>Eurotiomycetes</taxon>
        <taxon>Eurotiomycetidae</taxon>
        <taxon>Eurotiales</taxon>
        <taxon>Aspergillaceae</taxon>
        <taxon>Aspergillus</taxon>
        <taxon>Aspergillus subgen. Circumdati</taxon>
    </lineage>
</organism>
<proteinExistence type="predicted"/>
<dbReference type="EMBL" id="ML742042">
    <property type="protein sequence ID" value="KAE8153223.1"/>
    <property type="molecule type" value="Genomic_DNA"/>
</dbReference>
<sequence length="500" mass="57000">MGYLGFHCGEAHPPEPPNAYIHCDRQESDQPSWYSLKLQPLLSLCLVSKRLLNIVQPILYHDFMPGYGDSWRSDIYAWDRRLTSFMRTVAHRRDLAALVKRIYIHPYLIQKFSGEKGIMEYDPMWHRDIFKVVRAEERKSIGEDEAQDTLRDVAHALGIQELQQLSVHDLVTVLIRELPNLDRCSFQIGPYHEEIVRRAGLCATGISGLSIRTIDISLRATSLSATHGNLFDLGRCANTLLNASTSLKTLNLHMCKGISRRTPFPSLPNLESLRLTYSRLSERELEGLLGSCNSLRRFHYEATYCPFTGYNSSYDCSDHFQLSNAVGYLARHRATLESLHFDLRCRGHSQDGPDHRAVFSFKEFTSLKHIFLNLDEFHTRFWAGHPAEDPELFVRLIPHSIESVHLAGRITDQLPRLEGSLLGLAEAVSRGRFPSLREVRWDRNEKVNCELTVSAIFTDAGVSFAYASWPLTQSTLGDDRKSPLPNYLDPFPLPDSESDL</sequence>
<name>A0A5N6U3L7_ASPAV</name>
<dbReference type="InterPro" id="IPR032675">
    <property type="entry name" value="LRR_dom_sf"/>
</dbReference>
<evidence type="ECO:0000313" key="1">
    <source>
        <dbReference type="EMBL" id="KAE8153223.1"/>
    </source>
</evidence>
<dbReference type="SUPFAM" id="SSF52047">
    <property type="entry name" value="RNI-like"/>
    <property type="match status" value="1"/>
</dbReference>
<dbReference type="AlphaFoldDB" id="A0A5N6U3L7"/>
<dbReference type="Proteomes" id="UP000325780">
    <property type="component" value="Unassembled WGS sequence"/>
</dbReference>
<protein>
    <recommendedName>
        <fullName evidence="3">F-box domain-containing protein</fullName>
    </recommendedName>
</protein>
<keyword evidence="2" id="KW-1185">Reference proteome</keyword>
<dbReference type="OrthoDB" id="2520703at2759"/>
<accession>A0A5N6U3L7</accession>
<dbReference type="Gene3D" id="3.80.10.10">
    <property type="entry name" value="Ribonuclease Inhibitor"/>
    <property type="match status" value="1"/>
</dbReference>
<evidence type="ECO:0008006" key="3">
    <source>
        <dbReference type="Google" id="ProtNLM"/>
    </source>
</evidence>
<reference evidence="1 2" key="1">
    <citation type="submission" date="2019-04" db="EMBL/GenBank/DDBJ databases">
        <title>Friends and foes A comparative genomics study of 23 Aspergillus species from section Flavi.</title>
        <authorList>
            <consortium name="DOE Joint Genome Institute"/>
            <person name="Kjaerbolling I."/>
            <person name="Vesth T."/>
            <person name="Frisvad J.C."/>
            <person name="Nybo J.L."/>
            <person name="Theobald S."/>
            <person name="Kildgaard S."/>
            <person name="Isbrandt T."/>
            <person name="Kuo A."/>
            <person name="Sato A."/>
            <person name="Lyhne E.K."/>
            <person name="Kogle M.E."/>
            <person name="Wiebenga A."/>
            <person name="Kun R.S."/>
            <person name="Lubbers R.J."/>
            <person name="Makela M.R."/>
            <person name="Barry K."/>
            <person name="Chovatia M."/>
            <person name="Clum A."/>
            <person name="Daum C."/>
            <person name="Haridas S."/>
            <person name="He G."/>
            <person name="LaButti K."/>
            <person name="Lipzen A."/>
            <person name="Mondo S."/>
            <person name="Riley R."/>
            <person name="Salamov A."/>
            <person name="Simmons B.A."/>
            <person name="Magnuson J.K."/>
            <person name="Henrissat B."/>
            <person name="Mortensen U.H."/>
            <person name="Larsen T.O."/>
            <person name="Devries R.P."/>
            <person name="Grigoriev I.V."/>
            <person name="Machida M."/>
            <person name="Baker S.E."/>
            <person name="Andersen M.R."/>
        </authorList>
    </citation>
    <scope>NUCLEOTIDE SEQUENCE [LARGE SCALE GENOMIC DNA]</scope>
    <source>
        <strain evidence="1 2">IBT 18842</strain>
    </source>
</reference>
<gene>
    <name evidence="1" type="ORF">BDV25DRAFT_149886</name>
</gene>
<evidence type="ECO:0000313" key="2">
    <source>
        <dbReference type="Proteomes" id="UP000325780"/>
    </source>
</evidence>